<gene>
    <name evidence="3" type="ORF">MAGMO_1741</name>
</gene>
<dbReference type="EMBL" id="LO017727">
    <property type="protein sequence ID" value="CRH05922.1"/>
    <property type="molecule type" value="Genomic_DNA"/>
</dbReference>
<accession>A0A1S7LG42</accession>
<name>A0A1S7LG42_MAGMO</name>
<organism evidence="3">
    <name type="scientific">Magnetococcus massalia (strain MO-1)</name>
    <dbReference type="NCBI Taxonomy" id="451514"/>
    <lineage>
        <taxon>Bacteria</taxon>
        <taxon>Pseudomonadati</taxon>
        <taxon>Pseudomonadota</taxon>
        <taxon>Magnetococcia</taxon>
        <taxon>Magnetococcales</taxon>
        <taxon>Magnetococcaceae</taxon>
        <taxon>Magnetococcus</taxon>
    </lineage>
</organism>
<feature type="region of interest" description="Disordered" evidence="1">
    <location>
        <begin position="219"/>
        <end position="238"/>
    </location>
</feature>
<feature type="compositionally biased region" description="Low complexity" evidence="1">
    <location>
        <begin position="219"/>
        <end position="229"/>
    </location>
</feature>
<protein>
    <submittedName>
        <fullName evidence="3">Uncharacterized protein</fullName>
    </submittedName>
</protein>
<proteinExistence type="predicted"/>
<dbReference type="PANTHER" id="PTHR31649">
    <property type="entry name" value="AGAP009604-PA"/>
    <property type="match status" value="1"/>
</dbReference>
<sequence>MYLLNFLTRTSCITLISSLMLLSFTSTSSAQPSADVITSFSGKQTAKGVYWAKFGKFPKKAVIRMSIKGEPLMGTCRTQGVPNIKDHVVGKFYVKNGKCYVPIGGKEYGIRNKSTEVLVMASKSAGSKWASGTRWAKLGKFAKGDVLRMSKKGQPSLGTCRTKGVPGFKGYGVGKFRMKNGKCYVPYYGKEYGLKNETTQVLVFKAKSDANKSADAAKTGGAAESAAGKPSKQPITSFSGKQTAKGVYWAKFGKFPKKAVIRMSVKGEPLMGACRTQGVPNIKDHVVGKFYVKNGKCYVPFGGKEHGIQNRSTEVLVMASKSTGSKWASGTRWAKLGKFAKGDVLRMSMKGQPSLGTCRTKGVPGFKGYGVGKYWMKNGKCYVPYYGKEYGLKNKTTEVLVTKVDTKNAKGKISGTKPLWVYKKGRKKLAVSGVVWAKLGSFSVKQVKNFNKQKHEMLGVCRALGVPGTKVPVAGKFLIKSGTCYVPYFGKEYAIKNKNVQVLVYNGKPQSKLAWLKTNHHKVKYFSFDRMVLTNRESSRGGKNRIGICRAKGVPAYVDGKLYGYGVDYVVGKYVGTVNGTCYVPYHGKEYGLQNDSVEVLVYKK</sequence>
<dbReference type="PANTHER" id="PTHR31649:SF1">
    <property type="entry name" value="FARNESOIC ACID O-METHYL TRANSFERASE DOMAIN-CONTAINING PROTEIN"/>
    <property type="match status" value="1"/>
</dbReference>
<keyword evidence="2" id="KW-0732">Signal</keyword>
<evidence type="ECO:0000313" key="3">
    <source>
        <dbReference type="EMBL" id="CRH05922.1"/>
    </source>
</evidence>
<feature type="signal peptide" evidence="2">
    <location>
        <begin position="1"/>
        <end position="30"/>
    </location>
</feature>
<feature type="chain" id="PRO_5012142285" evidence="2">
    <location>
        <begin position="31"/>
        <end position="605"/>
    </location>
</feature>
<evidence type="ECO:0000256" key="1">
    <source>
        <dbReference type="SAM" id="MobiDB-lite"/>
    </source>
</evidence>
<reference evidence="3" key="1">
    <citation type="submission" date="2015-04" db="EMBL/GenBank/DDBJ databases">
        <authorList>
            <person name="Syromyatnikov M.Y."/>
            <person name="Popov V.N."/>
        </authorList>
    </citation>
    <scope>NUCLEOTIDE SEQUENCE</scope>
    <source>
        <strain evidence="3">MO-1</strain>
    </source>
</reference>
<dbReference type="AlphaFoldDB" id="A0A1S7LG42"/>
<evidence type="ECO:0000256" key="2">
    <source>
        <dbReference type="SAM" id="SignalP"/>
    </source>
</evidence>